<dbReference type="GO" id="GO:0009307">
    <property type="term" value="P:DNA restriction-modification system"/>
    <property type="evidence" value="ECO:0007669"/>
    <property type="project" value="InterPro"/>
</dbReference>
<dbReference type="Gene3D" id="3.40.50.150">
    <property type="entry name" value="Vaccinia Virus protein VP39"/>
    <property type="match status" value="1"/>
</dbReference>
<dbReference type="PANTHER" id="PTHR30481:SF3">
    <property type="entry name" value="DNA ADENINE METHYLASE"/>
    <property type="match status" value="1"/>
</dbReference>
<organism evidence="9 10">
    <name type="scientific">Candidatus Magasanikbacteria bacterium RIFOXYC2_FULL_42_28</name>
    <dbReference type="NCBI Taxonomy" id="1798704"/>
    <lineage>
        <taxon>Bacteria</taxon>
        <taxon>Candidatus Magasanikiibacteriota</taxon>
    </lineage>
</organism>
<dbReference type="SUPFAM" id="SSF53335">
    <property type="entry name" value="S-adenosyl-L-methionine-dependent methyltransferases"/>
    <property type="match status" value="1"/>
</dbReference>
<keyword evidence="4 8" id="KW-0808">Transferase</keyword>
<evidence type="ECO:0000256" key="5">
    <source>
        <dbReference type="ARBA" id="ARBA00022691"/>
    </source>
</evidence>
<name>A0A1F6NWN1_9BACT</name>
<evidence type="ECO:0000256" key="8">
    <source>
        <dbReference type="RuleBase" id="RU361257"/>
    </source>
</evidence>
<dbReference type="Proteomes" id="UP000177907">
    <property type="component" value="Unassembled WGS sequence"/>
</dbReference>
<dbReference type="EMBL" id="MFQZ01000005">
    <property type="protein sequence ID" value="OGH88220.1"/>
    <property type="molecule type" value="Genomic_DNA"/>
</dbReference>
<keyword evidence="5 8" id="KW-0949">S-adenosyl-L-methionine</keyword>
<comment type="caution">
    <text evidence="9">The sequence shown here is derived from an EMBL/GenBank/DDBJ whole genome shotgun (WGS) entry which is preliminary data.</text>
</comment>
<dbReference type="PIRSF" id="PIRSF000398">
    <property type="entry name" value="M_m6A_EcoRV"/>
    <property type="match status" value="1"/>
</dbReference>
<dbReference type="InterPro" id="IPR012327">
    <property type="entry name" value="MeTrfase_D12"/>
</dbReference>
<evidence type="ECO:0000256" key="1">
    <source>
        <dbReference type="ARBA" id="ARBA00006594"/>
    </source>
</evidence>
<dbReference type="PROSITE" id="PS00092">
    <property type="entry name" value="N6_MTASE"/>
    <property type="match status" value="1"/>
</dbReference>
<dbReference type="PANTHER" id="PTHR30481">
    <property type="entry name" value="DNA ADENINE METHYLASE"/>
    <property type="match status" value="1"/>
</dbReference>
<dbReference type="InterPro" id="IPR029063">
    <property type="entry name" value="SAM-dependent_MTases_sf"/>
</dbReference>
<sequence>MEDATKIISERPKPFVKWVGGKRQLLKQFKNLNLYPPHDFNPIKNTYFEPFVGGGAVFLDLLPKKAVLSDLNFELITTYKVVKNDVNKLIKLLKTYKYDKDFFLKIRSKPTKDLSDVQIAAKFIYLNRTCFNGLYRVNSKGEFNVPFGSYNNPLICDEDNLIKISKALKNVKIFNEDYKKVSEKAKKGDFIYFDPPYYPVNKTSNFTGYTAEGFFEKEQTELRDIFVKLHKRGCFVMLSNSDTTFINQLYSNLDNKIKIHKIVANRNINSKASGRGKIKEVLVINY</sequence>
<gene>
    <name evidence="9" type="ORF">A3J93_00035</name>
</gene>
<protein>
    <recommendedName>
        <fullName evidence="2 8">Site-specific DNA-methyltransferase (adenine-specific)</fullName>
        <ecNumber evidence="2 8">2.1.1.72</ecNumber>
    </recommendedName>
</protein>
<feature type="binding site" evidence="7">
    <location>
        <position position="194"/>
    </location>
    <ligand>
        <name>S-adenosyl-L-methionine</name>
        <dbReference type="ChEBI" id="CHEBI:59789"/>
    </ligand>
</feature>
<evidence type="ECO:0000256" key="2">
    <source>
        <dbReference type="ARBA" id="ARBA00011900"/>
    </source>
</evidence>
<dbReference type="EC" id="2.1.1.72" evidence="2 8"/>
<feature type="binding site" evidence="7">
    <location>
        <position position="70"/>
    </location>
    <ligand>
        <name>S-adenosyl-L-methionine</name>
        <dbReference type="ChEBI" id="CHEBI:59789"/>
    </ligand>
</feature>
<feature type="binding site" evidence="7">
    <location>
        <position position="22"/>
    </location>
    <ligand>
        <name>S-adenosyl-L-methionine</name>
        <dbReference type="ChEBI" id="CHEBI:59789"/>
    </ligand>
</feature>
<proteinExistence type="inferred from homology"/>
<comment type="similarity">
    <text evidence="1 8">Belongs to the N(4)/N(6)-methyltransferase family.</text>
</comment>
<dbReference type="AlphaFoldDB" id="A0A1F6NWN1"/>
<evidence type="ECO:0000313" key="10">
    <source>
        <dbReference type="Proteomes" id="UP000177907"/>
    </source>
</evidence>
<comment type="catalytic activity">
    <reaction evidence="6 8">
        <text>a 2'-deoxyadenosine in DNA + S-adenosyl-L-methionine = an N(6)-methyl-2'-deoxyadenosine in DNA + S-adenosyl-L-homocysteine + H(+)</text>
        <dbReference type="Rhea" id="RHEA:15197"/>
        <dbReference type="Rhea" id="RHEA-COMP:12418"/>
        <dbReference type="Rhea" id="RHEA-COMP:12419"/>
        <dbReference type="ChEBI" id="CHEBI:15378"/>
        <dbReference type="ChEBI" id="CHEBI:57856"/>
        <dbReference type="ChEBI" id="CHEBI:59789"/>
        <dbReference type="ChEBI" id="CHEBI:90615"/>
        <dbReference type="ChEBI" id="CHEBI:90616"/>
        <dbReference type="EC" id="2.1.1.72"/>
    </reaction>
</comment>
<evidence type="ECO:0000256" key="7">
    <source>
        <dbReference type="PIRSR" id="PIRSR000398-1"/>
    </source>
</evidence>
<keyword evidence="3 8" id="KW-0489">Methyltransferase</keyword>
<dbReference type="Gene3D" id="1.10.1020.10">
    <property type="entry name" value="Adenine-specific Methyltransferase, Domain 2"/>
    <property type="match status" value="1"/>
</dbReference>
<dbReference type="GO" id="GO:0006298">
    <property type="term" value="P:mismatch repair"/>
    <property type="evidence" value="ECO:0007669"/>
    <property type="project" value="TreeGrafter"/>
</dbReference>
<dbReference type="NCBIfam" id="TIGR00571">
    <property type="entry name" value="dam"/>
    <property type="match status" value="1"/>
</dbReference>
<dbReference type="GO" id="GO:0032259">
    <property type="term" value="P:methylation"/>
    <property type="evidence" value="ECO:0007669"/>
    <property type="project" value="UniProtKB-KW"/>
</dbReference>
<feature type="binding site" evidence="7">
    <location>
        <position position="18"/>
    </location>
    <ligand>
        <name>S-adenosyl-L-methionine</name>
        <dbReference type="ChEBI" id="CHEBI:59789"/>
    </ligand>
</feature>
<evidence type="ECO:0000256" key="3">
    <source>
        <dbReference type="ARBA" id="ARBA00022603"/>
    </source>
</evidence>
<dbReference type="PRINTS" id="PR00505">
    <property type="entry name" value="D12N6MTFRASE"/>
</dbReference>
<dbReference type="GO" id="GO:0043565">
    <property type="term" value="F:sequence-specific DNA binding"/>
    <property type="evidence" value="ECO:0007669"/>
    <property type="project" value="TreeGrafter"/>
</dbReference>
<reference evidence="9 10" key="1">
    <citation type="journal article" date="2016" name="Nat. Commun.">
        <title>Thousands of microbial genomes shed light on interconnected biogeochemical processes in an aquifer system.</title>
        <authorList>
            <person name="Anantharaman K."/>
            <person name="Brown C.T."/>
            <person name="Hug L.A."/>
            <person name="Sharon I."/>
            <person name="Castelle C.J."/>
            <person name="Probst A.J."/>
            <person name="Thomas B.C."/>
            <person name="Singh A."/>
            <person name="Wilkins M.J."/>
            <person name="Karaoz U."/>
            <person name="Brodie E.L."/>
            <person name="Williams K.H."/>
            <person name="Hubbard S.S."/>
            <person name="Banfield J.F."/>
        </authorList>
    </citation>
    <scope>NUCLEOTIDE SEQUENCE [LARGE SCALE GENOMIC DNA]</scope>
</reference>
<dbReference type="Pfam" id="PF02086">
    <property type="entry name" value="MethyltransfD12"/>
    <property type="match status" value="1"/>
</dbReference>
<evidence type="ECO:0000256" key="6">
    <source>
        <dbReference type="ARBA" id="ARBA00047942"/>
    </source>
</evidence>
<dbReference type="GO" id="GO:0009007">
    <property type="term" value="F:site-specific DNA-methyltransferase (adenine-specific) activity"/>
    <property type="evidence" value="ECO:0007669"/>
    <property type="project" value="UniProtKB-UniRule"/>
</dbReference>
<evidence type="ECO:0000313" key="9">
    <source>
        <dbReference type="EMBL" id="OGH88220.1"/>
    </source>
</evidence>
<accession>A0A1F6NWN1</accession>
<dbReference type="InterPro" id="IPR023095">
    <property type="entry name" value="Ade_MeTrfase_dom_2"/>
</dbReference>
<dbReference type="InterPro" id="IPR012263">
    <property type="entry name" value="M_m6A_EcoRV"/>
</dbReference>
<dbReference type="GO" id="GO:1904047">
    <property type="term" value="F:S-adenosyl-L-methionine binding"/>
    <property type="evidence" value="ECO:0007669"/>
    <property type="project" value="TreeGrafter"/>
</dbReference>
<evidence type="ECO:0000256" key="4">
    <source>
        <dbReference type="ARBA" id="ARBA00022679"/>
    </source>
</evidence>
<dbReference type="InterPro" id="IPR002052">
    <property type="entry name" value="DNA_methylase_N6_adenine_CS"/>
</dbReference>
<dbReference type="STRING" id="1798704.A3J93_00035"/>